<reference evidence="1 2" key="1">
    <citation type="submission" date="2021-06" db="EMBL/GenBank/DDBJ databases">
        <title>Caerostris darwini draft genome.</title>
        <authorList>
            <person name="Kono N."/>
            <person name="Arakawa K."/>
        </authorList>
    </citation>
    <scope>NUCLEOTIDE SEQUENCE [LARGE SCALE GENOMIC DNA]</scope>
</reference>
<dbReference type="EMBL" id="BPLQ01003898">
    <property type="protein sequence ID" value="GIY04150.1"/>
    <property type="molecule type" value="Genomic_DNA"/>
</dbReference>
<evidence type="ECO:0000313" key="2">
    <source>
        <dbReference type="Proteomes" id="UP001054837"/>
    </source>
</evidence>
<dbReference type="AlphaFoldDB" id="A0AAV4Q550"/>
<sequence>MYGVILDWESSLQFLFLLDVAKGMYGNVKFLGLSRAVCKGLPNPVSLTELKTALQCDCFNSDFAVVDFFTESLVTQCKHCMDMTGPPIPY</sequence>
<protein>
    <submittedName>
        <fullName evidence="1">Uncharacterized protein</fullName>
    </submittedName>
</protein>
<dbReference type="Proteomes" id="UP001054837">
    <property type="component" value="Unassembled WGS sequence"/>
</dbReference>
<evidence type="ECO:0000313" key="1">
    <source>
        <dbReference type="EMBL" id="GIY04150.1"/>
    </source>
</evidence>
<gene>
    <name evidence="1" type="ORF">CDAR_233011</name>
</gene>
<name>A0AAV4Q550_9ARAC</name>
<proteinExistence type="predicted"/>
<comment type="caution">
    <text evidence="1">The sequence shown here is derived from an EMBL/GenBank/DDBJ whole genome shotgun (WGS) entry which is preliminary data.</text>
</comment>
<keyword evidence="2" id="KW-1185">Reference proteome</keyword>
<organism evidence="1 2">
    <name type="scientific">Caerostris darwini</name>
    <dbReference type="NCBI Taxonomy" id="1538125"/>
    <lineage>
        <taxon>Eukaryota</taxon>
        <taxon>Metazoa</taxon>
        <taxon>Ecdysozoa</taxon>
        <taxon>Arthropoda</taxon>
        <taxon>Chelicerata</taxon>
        <taxon>Arachnida</taxon>
        <taxon>Araneae</taxon>
        <taxon>Araneomorphae</taxon>
        <taxon>Entelegynae</taxon>
        <taxon>Araneoidea</taxon>
        <taxon>Araneidae</taxon>
        <taxon>Caerostris</taxon>
    </lineage>
</organism>
<accession>A0AAV4Q550</accession>